<evidence type="ECO:0000313" key="2">
    <source>
        <dbReference type="Proteomes" id="UP000008514"/>
    </source>
</evidence>
<dbReference type="Proteomes" id="UP000008514">
    <property type="component" value="Chromosome"/>
</dbReference>
<gene>
    <name evidence="1" type="ordered locus">P700755_000618</name>
</gene>
<name>K4ICN7_PSYTT</name>
<sequence length="230" mass="26997">MTMSQITTLTVLSYKRFSNKFWALSMMQFGHTYMKSVKGLSFYKLMGSGKDNFNPFPDWSVYSVLQVWESEDAAQTFFETHKLSKAYQDHSDKMQVYYMESIQARGLWNSKNPFESTVNVKEMDPDSEIAVITRASIKTNMLLKFWKYVPESQKPLENTSGLIYTKGFGELPFMEMATFSVWKDLASLKAYAYQSQEHIKAIQKTREFDWYSEELFSRFRIQKKVTLKGF</sequence>
<keyword evidence="1" id="KW-0503">Monooxygenase</keyword>
<dbReference type="HOGENOM" id="CLU_064051_0_0_10"/>
<dbReference type="CDD" id="cd21650">
    <property type="entry name" value="CrtA-like"/>
    <property type="match status" value="1"/>
</dbReference>
<keyword evidence="2" id="KW-1185">Reference proteome</keyword>
<proteinExistence type="predicted"/>
<evidence type="ECO:0000313" key="1">
    <source>
        <dbReference type="EMBL" id="AFU67638.1"/>
    </source>
</evidence>
<dbReference type="EMBL" id="CP003879">
    <property type="protein sequence ID" value="AFU67638.1"/>
    <property type="molecule type" value="Genomic_DNA"/>
</dbReference>
<reference evidence="1" key="2">
    <citation type="submission" date="2012-09" db="EMBL/GenBank/DDBJ databases">
        <title>The complete sequence of Psychroflexus torquis an extreme psychrophile from sea-ice that is stimulated by light.</title>
        <authorList>
            <person name="Feng S."/>
            <person name="Powell S.M."/>
            <person name="Bowman J.P."/>
        </authorList>
    </citation>
    <scope>NUCLEOTIDE SEQUENCE [LARGE SCALE GENOMIC DNA]</scope>
    <source>
        <strain evidence="1">ATCC 700755</strain>
    </source>
</reference>
<dbReference type="InterPro" id="IPR049574">
    <property type="entry name" value="CrtA-like"/>
</dbReference>
<dbReference type="KEGG" id="ptq:P700755_000618"/>
<reference evidence="1" key="1">
    <citation type="submission" date="2006-03" db="EMBL/GenBank/DDBJ databases">
        <authorList>
            <person name="Bowman J."/>
            <person name="Ferriera S."/>
            <person name="Johnson J."/>
            <person name="Kravitz S."/>
            <person name="Halpern A."/>
            <person name="Remington K."/>
            <person name="Beeson K."/>
            <person name="Tran B."/>
            <person name="Rogers Y.-H."/>
            <person name="Friedman R."/>
            <person name="Venter J.C."/>
        </authorList>
    </citation>
    <scope>NUCLEOTIDE SEQUENCE [LARGE SCALE GENOMIC DNA]</scope>
    <source>
        <strain evidence="1">ATCC 700755</strain>
    </source>
</reference>
<keyword evidence="1" id="KW-0560">Oxidoreductase</keyword>
<organism evidence="1 2">
    <name type="scientific">Psychroflexus torquis (strain ATCC 700755 / CIP 106069 / ACAM 623)</name>
    <dbReference type="NCBI Taxonomy" id="313595"/>
    <lineage>
        <taxon>Bacteria</taxon>
        <taxon>Pseudomonadati</taxon>
        <taxon>Bacteroidota</taxon>
        <taxon>Flavobacteriia</taxon>
        <taxon>Flavobacteriales</taxon>
        <taxon>Flavobacteriaceae</taxon>
        <taxon>Psychroflexus</taxon>
    </lineage>
</organism>
<dbReference type="STRING" id="313595.P700755_000618"/>
<protein>
    <submittedName>
        <fullName evidence="1">Spheroidene monooxygenase, putative</fullName>
    </submittedName>
</protein>
<dbReference type="AlphaFoldDB" id="K4ICN7"/>
<dbReference type="eggNOG" id="ENOG5030G1W">
    <property type="taxonomic scope" value="Bacteria"/>
</dbReference>
<dbReference type="GO" id="GO:0004497">
    <property type="term" value="F:monooxygenase activity"/>
    <property type="evidence" value="ECO:0007669"/>
    <property type="project" value="UniProtKB-KW"/>
</dbReference>
<accession>K4ICN7</accession>